<evidence type="ECO:0000259" key="2">
    <source>
        <dbReference type="Pfam" id="PF00326"/>
    </source>
</evidence>
<gene>
    <name evidence="3" type="ordered locus">Sthe_1357</name>
</gene>
<dbReference type="KEGG" id="sti:Sthe_1357"/>
<evidence type="ECO:0000256" key="1">
    <source>
        <dbReference type="SAM" id="MobiDB-lite"/>
    </source>
</evidence>
<name>D1C3H5_SPHTD</name>
<dbReference type="InterPro" id="IPR011042">
    <property type="entry name" value="6-blade_b-propeller_TolB-like"/>
</dbReference>
<dbReference type="STRING" id="479434.Sthe_1357"/>
<evidence type="ECO:0000313" key="3">
    <source>
        <dbReference type="EMBL" id="ACZ38792.1"/>
    </source>
</evidence>
<dbReference type="Proteomes" id="UP000002027">
    <property type="component" value="Chromosome 1"/>
</dbReference>
<protein>
    <submittedName>
        <fullName evidence="3">Peptidase S9 prolyl oligopeptidase active site domain protein</fullName>
    </submittedName>
</protein>
<dbReference type="OrthoDB" id="108903at2"/>
<dbReference type="InterPro" id="IPR029058">
    <property type="entry name" value="AB_hydrolase_fold"/>
</dbReference>
<dbReference type="InterPro" id="IPR011659">
    <property type="entry name" value="WD40"/>
</dbReference>
<feature type="domain" description="Peptidase S9 prolyl oligopeptidase catalytic" evidence="2">
    <location>
        <begin position="428"/>
        <end position="633"/>
    </location>
</feature>
<dbReference type="Pfam" id="PF07676">
    <property type="entry name" value="PD40"/>
    <property type="match status" value="2"/>
</dbReference>
<organism evidence="3 4">
    <name type="scientific">Sphaerobacter thermophilus (strain ATCC 49802 / DSM 20745 / KCCM 41009 / NCIMB 13125 / S 6022)</name>
    <dbReference type="NCBI Taxonomy" id="479434"/>
    <lineage>
        <taxon>Bacteria</taxon>
        <taxon>Pseudomonadati</taxon>
        <taxon>Thermomicrobiota</taxon>
        <taxon>Thermomicrobia</taxon>
        <taxon>Sphaerobacterales</taxon>
        <taxon>Sphaerobacterineae</taxon>
        <taxon>Sphaerobacteraceae</taxon>
        <taxon>Sphaerobacter</taxon>
    </lineage>
</organism>
<dbReference type="eggNOG" id="COG1506">
    <property type="taxonomic scope" value="Bacteria"/>
</dbReference>
<feature type="region of interest" description="Disordered" evidence="1">
    <location>
        <begin position="104"/>
        <end position="123"/>
    </location>
</feature>
<dbReference type="SUPFAM" id="SSF69322">
    <property type="entry name" value="Tricorn protease domain 2"/>
    <property type="match status" value="1"/>
</dbReference>
<dbReference type="RefSeq" id="WP_012871839.1">
    <property type="nucleotide sequence ID" value="NC_013523.1"/>
</dbReference>
<reference evidence="3 4" key="2">
    <citation type="journal article" date="2010" name="Stand. Genomic Sci.">
        <title>Complete genome sequence of Desulfohalobium retbaense type strain (HR(100)).</title>
        <authorList>
            <person name="Spring S."/>
            <person name="Nolan M."/>
            <person name="Lapidus A."/>
            <person name="Glavina Del Rio T."/>
            <person name="Copeland A."/>
            <person name="Tice H."/>
            <person name="Cheng J.F."/>
            <person name="Lucas S."/>
            <person name="Land M."/>
            <person name="Chen F."/>
            <person name="Bruce D."/>
            <person name="Goodwin L."/>
            <person name="Pitluck S."/>
            <person name="Ivanova N."/>
            <person name="Mavromatis K."/>
            <person name="Mikhailova N."/>
            <person name="Pati A."/>
            <person name="Chen A."/>
            <person name="Palaniappan K."/>
            <person name="Hauser L."/>
            <person name="Chang Y.J."/>
            <person name="Jeffries C.D."/>
            <person name="Munk C."/>
            <person name="Kiss H."/>
            <person name="Chain P."/>
            <person name="Han C."/>
            <person name="Brettin T."/>
            <person name="Detter J.C."/>
            <person name="Schuler E."/>
            <person name="Goker M."/>
            <person name="Rohde M."/>
            <person name="Bristow J."/>
            <person name="Eisen J.A."/>
            <person name="Markowitz V."/>
            <person name="Hugenholtz P."/>
            <person name="Kyrpides N.C."/>
            <person name="Klenk H.P."/>
        </authorList>
    </citation>
    <scope>NUCLEOTIDE SEQUENCE [LARGE SCALE GENOMIC DNA]</scope>
    <source>
        <strain evidence="4">ATCC 49802 / DSM 20745 / S 6022</strain>
    </source>
</reference>
<dbReference type="HOGENOM" id="CLU_012236_1_0_0"/>
<keyword evidence="4" id="KW-1185">Reference proteome</keyword>
<dbReference type="GO" id="GO:0006508">
    <property type="term" value="P:proteolysis"/>
    <property type="evidence" value="ECO:0007669"/>
    <property type="project" value="InterPro"/>
</dbReference>
<dbReference type="MEROPS" id="S09.074"/>
<dbReference type="AlphaFoldDB" id="D1C3H5"/>
<proteinExistence type="predicted"/>
<dbReference type="PANTHER" id="PTHR43056:SF5">
    <property type="entry name" value="PEPTIDASE S9 PROLYL OLIGOPEPTIDASE CATALYTIC DOMAIN-CONTAINING PROTEIN"/>
    <property type="match status" value="1"/>
</dbReference>
<sequence length="652" mass="71091">MSAPRVAPYGSWESPIRSDLIASASIALGSVAVSGNAVYWLEGRPTEGGRSVLVKRTTDGSVTDVTPQGFNVRTLVHEYGGGALWLHGDTVFFANFADQRLYRQDPGEEPRPITPEPPAPRSLRYADGCVTPDGRLIICVQEEHAPDGQVHNRLVALPADGSAEPRIIAEGHDFYSFPRVSPDGTRLVWTTWDHPRMPWDGTDLWIATLNQDGTLSDVRHLAGGTEESIFQPAWSPDGTLHLISDRTGWWNLYALHGGELTPLAPMDAEFGVPQWVFGLSTYDFLPDGRIACLYSQQGLTHLGLITPGSGRVEPVETSFTAFRYIHAAPSGEQVWVIAASAAHPASVASIDLQTGHATVVRKSLEVDIDPGYLSTPEPIEYPTDGGLTAHALFYRPANRDFTGPEGERPPLLVLSHGGPTGQTTSALNLEIQFWTSRGFAVVDVNYGGSTGYGREYRERLKGNWGIVDVADCVNAARYLAQQGEVDGERLAIEGGSAGGYTTLCALTFTDVFSAGASYFGVADAAALARDTHKFESRYLDGLIGPYPEAEDLYRERSPLYHADRISCPIILLQGLEDAVVPPAQAEAMVEALEANRIPHAYIPFEGEQHGFRKAENIRRSLDAVYYFYARVFGFEPSGDVEPIPIKFMDEAE</sequence>
<dbReference type="InterPro" id="IPR050585">
    <property type="entry name" value="Xaa-Pro_dipeptidyl-ppase/CocE"/>
</dbReference>
<reference evidence="4" key="1">
    <citation type="submission" date="2009-11" db="EMBL/GenBank/DDBJ databases">
        <title>The complete chromosome 1 of Sphaerobacter thermophilus DSM 20745.</title>
        <authorList>
            <person name="Lucas S."/>
            <person name="Copeland A."/>
            <person name="Lapidus A."/>
            <person name="Glavina del Rio T."/>
            <person name="Dalin E."/>
            <person name="Tice H."/>
            <person name="Bruce D."/>
            <person name="Goodwin L."/>
            <person name="Pitluck S."/>
            <person name="Kyrpides N."/>
            <person name="Mavromatis K."/>
            <person name="Ivanova N."/>
            <person name="Mikhailova N."/>
            <person name="LaButti K.M."/>
            <person name="Clum A."/>
            <person name="Sun H.I."/>
            <person name="Brettin T."/>
            <person name="Detter J.C."/>
            <person name="Han C."/>
            <person name="Larimer F."/>
            <person name="Land M."/>
            <person name="Hauser L."/>
            <person name="Markowitz V."/>
            <person name="Cheng J.F."/>
            <person name="Hugenholtz P."/>
            <person name="Woyke T."/>
            <person name="Wu D."/>
            <person name="Steenblock K."/>
            <person name="Schneider S."/>
            <person name="Pukall R."/>
            <person name="Goeker M."/>
            <person name="Klenk H.P."/>
            <person name="Eisen J.A."/>
        </authorList>
    </citation>
    <scope>NUCLEOTIDE SEQUENCE [LARGE SCALE GENOMIC DNA]</scope>
    <source>
        <strain evidence="4">ATCC 49802 / DSM 20745 / S 6022</strain>
    </source>
</reference>
<dbReference type="InParanoid" id="D1C3H5"/>
<dbReference type="Gene3D" id="2.120.10.30">
    <property type="entry name" value="TolB, C-terminal domain"/>
    <property type="match status" value="1"/>
</dbReference>
<dbReference type="EMBL" id="CP001823">
    <property type="protein sequence ID" value="ACZ38792.1"/>
    <property type="molecule type" value="Genomic_DNA"/>
</dbReference>
<evidence type="ECO:0000313" key="4">
    <source>
        <dbReference type="Proteomes" id="UP000002027"/>
    </source>
</evidence>
<dbReference type="InterPro" id="IPR001375">
    <property type="entry name" value="Peptidase_S9_cat"/>
</dbReference>
<dbReference type="GO" id="GO:0008236">
    <property type="term" value="F:serine-type peptidase activity"/>
    <property type="evidence" value="ECO:0007669"/>
    <property type="project" value="InterPro"/>
</dbReference>
<accession>D1C3H5</accession>
<dbReference type="SUPFAM" id="SSF53474">
    <property type="entry name" value="alpha/beta-Hydrolases"/>
    <property type="match status" value="1"/>
</dbReference>
<dbReference type="Gene3D" id="3.40.50.1820">
    <property type="entry name" value="alpha/beta hydrolase"/>
    <property type="match status" value="1"/>
</dbReference>
<dbReference type="Pfam" id="PF00326">
    <property type="entry name" value="Peptidase_S9"/>
    <property type="match status" value="1"/>
</dbReference>
<dbReference type="PANTHER" id="PTHR43056">
    <property type="entry name" value="PEPTIDASE S9 PROLYL OLIGOPEPTIDASE"/>
    <property type="match status" value="1"/>
</dbReference>